<keyword evidence="10" id="KW-0732">Signal</keyword>
<evidence type="ECO:0000256" key="1">
    <source>
        <dbReference type="ARBA" id="ARBA00004141"/>
    </source>
</evidence>
<gene>
    <name evidence="13" type="ORF">H0E84_01890</name>
</gene>
<dbReference type="CDD" id="cd04590">
    <property type="entry name" value="CBS_pair_CorC_HlyC_assoc"/>
    <property type="match status" value="1"/>
</dbReference>
<accession>A0A853J7L1</accession>
<evidence type="ECO:0000259" key="11">
    <source>
        <dbReference type="PROSITE" id="PS51371"/>
    </source>
</evidence>
<comment type="subcellular location">
    <subcellularLocation>
        <location evidence="1">Membrane</location>
        <topology evidence="1">Multi-pass membrane protein</topology>
    </subcellularLocation>
</comment>
<evidence type="ECO:0000256" key="7">
    <source>
        <dbReference type="PROSITE-ProRule" id="PRU00703"/>
    </source>
</evidence>
<dbReference type="Pfam" id="PF01595">
    <property type="entry name" value="CNNM"/>
    <property type="match status" value="1"/>
</dbReference>
<keyword evidence="3" id="KW-0677">Repeat</keyword>
<dbReference type="InterPro" id="IPR000644">
    <property type="entry name" value="CBS_dom"/>
</dbReference>
<evidence type="ECO:0000256" key="2">
    <source>
        <dbReference type="ARBA" id="ARBA00022692"/>
    </source>
</evidence>
<evidence type="ECO:0000256" key="6">
    <source>
        <dbReference type="ARBA" id="ARBA00023136"/>
    </source>
</evidence>
<keyword evidence="4 8" id="KW-1133">Transmembrane helix</keyword>
<evidence type="ECO:0000256" key="4">
    <source>
        <dbReference type="ARBA" id="ARBA00022989"/>
    </source>
</evidence>
<feature type="transmembrane region" description="Helical" evidence="9">
    <location>
        <begin position="51"/>
        <end position="76"/>
    </location>
</feature>
<reference evidence="13 14" key="1">
    <citation type="submission" date="2020-07" db="EMBL/GenBank/DDBJ databases">
        <title>Luteimonas sp. SJ-92.</title>
        <authorList>
            <person name="Huang X.-X."/>
            <person name="Xu L."/>
            <person name="Sun J.-Q."/>
        </authorList>
    </citation>
    <scope>NUCLEOTIDE SEQUENCE [LARGE SCALE GENOMIC DNA]</scope>
    <source>
        <strain evidence="13 14">SJ-92</strain>
    </source>
</reference>
<sequence length="398" mass="43083">MTAQPARRTPRCLAAGLLLAAPVAASAAAVSPAGAEPSGTALNAALLAGYLGGAIVLSFLCSIAESVLLSITPSFIEDQRDKRPQLAAMLRRLRLESVDQSLAAILTLNTIAHTVGAVGSGAQATLVFGSAWVGAFSAVATLLILFLSEIVPKTLGAVHWRALAGPVAGFVRVLIVVLYPLIRISELLTRMVSRGKQTHVFSRDEFIAMAGVGEKAGHIDPRESRILRNLFRMSSLKARDVMTPRPVLAGMQRDARVSEALKAGRTAPFSRIPLYTENRDDIDGFVLKDELLQAEARGEGSAPLHRLKRELLSVPDSMPLSNLLEFLLDRRQQIALVVGEYGDVQGLVTMEDVVETLLGDEIVDEMDRDTDMQRLARERWEKRASARGLRLPDPGDDR</sequence>
<dbReference type="PANTHER" id="PTHR22777:SF4">
    <property type="entry name" value="UPF0053 PROTEIN SLL1254"/>
    <property type="match status" value="1"/>
</dbReference>
<proteinExistence type="predicted"/>
<dbReference type="PROSITE" id="PS51371">
    <property type="entry name" value="CBS"/>
    <property type="match status" value="1"/>
</dbReference>
<dbReference type="RefSeq" id="WP_180676934.1">
    <property type="nucleotide sequence ID" value="NZ_JACCKA010000016.1"/>
</dbReference>
<evidence type="ECO:0000256" key="9">
    <source>
        <dbReference type="SAM" id="Phobius"/>
    </source>
</evidence>
<comment type="caution">
    <text evidence="13">The sequence shown here is derived from an EMBL/GenBank/DDBJ whole genome shotgun (WGS) entry which is preliminary data.</text>
</comment>
<feature type="transmembrane region" description="Helical" evidence="9">
    <location>
        <begin position="97"/>
        <end position="118"/>
    </location>
</feature>
<dbReference type="GO" id="GO:0005886">
    <property type="term" value="C:plasma membrane"/>
    <property type="evidence" value="ECO:0007669"/>
    <property type="project" value="TreeGrafter"/>
</dbReference>
<evidence type="ECO:0000256" key="8">
    <source>
        <dbReference type="PROSITE-ProRule" id="PRU01193"/>
    </source>
</evidence>
<organism evidence="13 14">
    <name type="scientific">Luteimonas salinisoli</name>
    <dbReference type="NCBI Taxonomy" id="2752307"/>
    <lineage>
        <taxon>Bacteria</taxon>
        <taxon>Pseudomonadati</taxon>
        <taxon>Pseudomonadota</taxon>
        <taxon>Gammaproteobacteria</taxon>
        <taxon>Lysobacterales</taxon>
        <taxon>Lysobacteraceae</taxon>
        <taxon>Luteimonas</taxon>
    </lineage>
</organism>
<feature type="domain" description="CNNM transmembrane" evidence="12">
    <location>
        <begin position="40"/>
        <end position="223"/>
    </location>
</feature>
<evidence type="ECO:0000313" key="13">
    <source>
        <dbReference type="EMBL" id="NZA25126.1"/>
    </source>
</evidence>
<dbReference type="EMBL" id="JACCKA010000016">
    <property type="protein sequence ID" value="NZA25126.1"/>
    <property type="molecule type" value="Genomic_DNA"/>
</dbReference>
<dbReference type="Proteomes" id="UP000578091">
    <property type="component" value="Unassembled WGS sequence"/>
</dbReference>
<keyword evidence="5 7" id="KW-0129">CBS domain</keyword>
<dbReference type="InterPro" id="IPR046342">
    <property type="entry name" value="CBS_dom_sf"/>
</dbReference>
<evidence type="ECO:0000313" key="14">
    <source>
        <dbReference type="Proteomes" id="UP000578091"/>
    </source>
</evidence>
<dbReference type="InterPro" id="IPR044751">
    <property type="entry name" value="Ion_transp-like_CBS"/>
</dbReference>
<dbReference type="AlphaFoldDB" id="A0A853J7L1"/>
<keyword evidence="14" id="KW-1185">Reference proteome</keyword>
<evidence type="ECO:0000256" key="5">
    <source>
        <dbReference type="ARBA" id="ARBA00023122"/>
    </source>
</evidence>
<feature type="signal peptide" evidence="10">
    <location>
        <begin position="1"/>
        <end position="27"/>
    </location>
</feature>
<feature type="chain" id="PRO_5032325336" evidence="10">
    <location>
        <begin position="28"/>
        <end position="398"/>
    </location>
</feature>
<dbReference type="PROSITE" id="PS51846">
    <property type="entry name" value="CNNM"/>
    <property type="match status" value="1"/>
</dbReference>
<evidence type="ECO:0000256" key="3">
    <source>
        <dbReference type="ARBA" id="ARBA00022737"/>
    </source>
</evidence>
<dbReference type="Gene3D" id="3.10.580.10">
    <property type="entry name" value="CBS-domain"/>
    <property type="match status" value="1"/>
</dbReference>
<dbReference type="InterPro" id="IPR002550">
    <property type="entry name" value="CNNM"/>
</dbReference>
<dbReference type="PANTHER" id="PTHR22777">
    <property type="entry name" value="HEMOLYSIN-RELATED"/>
    <property type="match status" value="1"/>
</dbReference>
<evidence type="ECO:0000259" key="12">
    <source>
        <dbReference type="PROSITE" id="PS51846"/>
    </source>
</evidence>
<name>A0A853J7L1_9GAMM</name>
<keyword evidence="2 8" id="KW-0812">Transmembrane</keyword>
<evidence type="ECO:0000256" key="10">
    <source>
        <dbReference type="SAM" id="SignalP"/>
    </source>
</evidence>
<feature type="transmembrane region" description="Helical" evidence="9">
    <location>
        <begin position="160"/>
        <end position="182"/>
    </location>
</feature>
<feature type="transmembrane region" description="Helical" evidence="9">
    <location>
        <begin position="124"/>
        <end position="148"/>
    </location>
</feature>
<dbReference type="SUPFAM" id="SSF54631">
    <property type="entry name" value="CBS-domain pair"/>
    <property type="match status" value="1"/>
</dbReference>
<feature type="domain" description="CBS" evidence="11">
    <location>
        <begin position="307"/>
        <end position="365"/>
    </location>
</feature>
<keyword evidence="6 8" id="KW-0472">Membrane</keyword>
<protein>
    <submittedName>
        <fullName evidence="13">HlyC/CorC family transporter</fullName>
    </submittedName>
</protein>
<dbReference type="Pfam" id="PF00571">
    <property type="entry name" value="CBS"/>
    <property type="match status" value="1"/>
</dbReference>